<organism evidence="2 3">
    <name type="scientific">Patella caerulea</name>
    <name type="common">Rayed Mediterranean limpet</name>
    <dbReference type="NCBI Taxonomy" id="87958"/>
    <lineage>
        <taxon>Eukaryota</taxon>
        <taxon>Metazoa</taxon>
        <taxon>Spiralia</taxon>
        <taxon>Lophotrochozoa</taxon>
        <taxon>Mollusca</taxon>
        <taxon>Gastropoda</taxon>
        <taxon>Patellogastropoda</taxon>
        <taxon>Patelloidea</taxon>
        <taxon>Patellidae</taxon>
        <taxon>Patella</taxon>
    </lineage>
</organism>
<dbReference type="EMBL" id="JAZGQO010000003">
    <property type="protein sequence ID" value="KAK6188899.1"/>
    <property type="molecule type" value="Genomic_DNA"/>
</dbReference>
<evidence type="ECO:0000313" key="3">
    <source>
        <dbReference type="Proteomes" id="UP001347796"/>
    </source>
</evidence>
<gene>
    <name evidence="2" type="ORF">SNE40_004981</name>
</gene>
<keyword evidence="3" id="KW-1185">Reference proteome</keyword>
<keyword evidence="1" id="KW-0812">Transmembrane</keyword>
<feature type="transmembrane region" description="Helical" evidence="1">
    <location>
        <begin position="23"/>
        <end position="43"/>
    </location>
</feature>
<keyword evidence="1" id="KW-0472">Membrane</keyword>
<name>A0AAN8K6L9_PATCE</name>
<keyword evidence="1" id="KW-1133">Transmembrane helix</keyword>
<comment type="caution">
    <text evidence="2">The sequence shown here is derived from an EMBL/GenBank/DDBJ whole genome shotgun (WGS) entry which is preliminary data.</text>
</comment>
<reference evidence="2 3" key="1">
    <citation type="submission" date="2024-01" db="EMBL/GenBank/DDBJ databases">
        <title>The genome of the rayed Mediterranean limpet Patella caerulea (Linnaeus, 1758).</title>
        <authorList>
            <person name="Anh-Thu Weber A."/>
            <person name="Halstead-Nussloch G."/>
        </authorList>
    </citation>
    <scope>NUCLEOTIDE SEQUENCE [LARGE SCALE GENOMIC DNA]</scope>
    <source>
        <strain evidence="2">AATW-2023a</strain>
        <tissue evidence="2">Whole specimen</tissue>
    </source>
</reference>
<protein>
    <submittedName>
        <fullName evidence="2">Uncharacterized protein</fullName>
    </submittedName>
</protein>
<proteinExistence type="predicted"/>
<dbReference type="AlphaFoldDB" id="A0AAN8K6L9"/>
<evidence type="ECO:0000313" key="2">
    <source>
        <dbReference type="EMBL" id="KAK6188899.1"/>
    </source>
</evidence>
<accession>A0AAN8K6L9</accession>
<dbReference type="Proteomes" id="UP001347796">
    <property type="component" value="Unassembled WGS sequence"/>
</dbReference>
<sequence>MNGTNTTNVMEKFAQEAAEQMQAFYYILAFITVYISSFILCLLKYVKFRKKCSGENNVYRPLLKVSDSEVSFGEETTVEQEEQIDVNSKMLDVGKETTV</sequence>
<evidence type="ECO:0000256" key="1">
    <source>
        <dbReference type="SAM" id="Phobius"/>
    </source>
</evidence>